<keyword evidence="9" id="KW-1185">Reference proteome</keyword>
<organism evidence="8 9">
    <name type="scientific">Phyllobacterium zundukense</name>
    <dbReference type="NCBI Taxonomy" id="1867719"/>
    <lineage>
        <taxon>Bacteria</taxon>
        <taxon>Pseudomonadati</taxon>
        <taxon>Pseudomonadota</taxon>
        <taxon>Alphaproteobacteria</taxon>
        <taxon>Hyphomicrobiales</taxon>
        <taxon>Phyllobacteriaceae</taxon>
        <taxon>Phyllobacterium</taxon>
    </lineage>
</organism>
<evidence type="ECO:0000313" key="9">
    <source>
        <dbReference type="Proteomes" id="UP000232163"/>
    </source>
</evidence>
<comment type="subcellular location">
    <subcellularLocation>
        <location evidence="1">Cell membrane</location>
        <topology evidence="1">Multi-pass membrane protein</topology>
    </subcellularLocation>
</comment>
<evidence type="ECO:0000256" key="1">
    <source>
        <dbReference type="ARBA" id="ARBA00004651"/>
    </source>
</evidence>
<keyword evidence="3" id="KW-1003">Cell membrane</keyword>
<evidence type="ECO:0000256" key="2">
    <source>
        <dbReference type="ARBA" id="ARBA00006679"/>
    </source>
</evidence>
<evidence type="ECO:0000256" key="7">
    <source>
        <dbReference type="SAM" id="Phobius"/>
    </source>
</evidence>
<dbReference type="PANTHER" id="PTHR33452:SF4">
    <property type="entry name" value="BLL4328 PROTEIN"/>
    <property type="match status" value="1"/>
</dbReference>
<proteinExistence type="inferred from homology"/>
<dbReference type="GO" id="GO:0005886">
    <property type="term" value="C:plasma membrane"/>
    <property type="evidence" value="ECO:0007669"/>
    <property type="project" value="UniProtKB-SubCell"/>
</dbReference>
<dbReference type="EMBL" id="MZMT01000040">
    <property type="protein sequence ID" value="PIO43406.1"/>
    <property type="molecule type" value="Genomic_DNA"/>
</dbReference>
<dbReference type="KEGG" id="pht:BLM14_19830"/>
<evidence type="ECO:0000313" key="8">
    <source>
        <dbReference type="EMBL" id="PIO43406.1"/>
    </source>
</evidence>
<evidence type="ECO:0000256" key="4">
    <source>
        <dbReference type="ARBA" id="ARBA00022692"/>
    </source>
</evidence>
<comment type="similarity">
    <text evidence="2">Belongs to the DoxX family.</text>
</comment>
<accession>A0A2N9VV88</accession>
<dbReference type="OrthoDB" id="9808524at2"/>
<dbReference type="InterPro" id="IPR051907">
    <property type="entry name" value="DoxX-like_oxidoreductase"/>
</dbReference>
<feature type="transmembrane region" description="Helical" evidence="7">
    <location>
        <begin position="103"/>
        <end position="123"/>
    </location>
</feature>
<gene>
    <name evidence="8" type="ORF">B5P45_17990</name>
</gene>
<sequence>MNFDKVSAWAPQWLSVLRIMSAFLFLEHGTQKLFNFPPAAEPGGLTALSGTQAVIEVVGGSLLALGFLTRPVAFILSGNMAFAYFMAHAPRNFFPVLNEGDSSILYCFIFLYFFFAGGGAWSVDAARRGTGLATP</sequence>
<dbReference type="PANTHER" id="PTHR33452">
    <property type="entry name" value="OXIDOREDUCTASE CATD-RELATED"/>
    <property type="match status" value="1"/>
</dbReference>
<keyword evidence="5 7" id="KW-1133">Transmembrane helix</keyword>
<protein>
    <submittedName>
        <fullName evidence="8">DoxX family protein</fullName>
    </submittedName>
</protein>
<dbReference type="RefSeq" id="WP_100001662.1">
    <property type="nucleotide sequence ID" value="NZ_CP017941.1"/>
</dbReference>
<evidence type="ECO:0000256" key="3">
    <source>
        <dbReference type="ARBA" id="ARBA00022475"/>
    </source>
</evidence>
<feature type="transmembrane region" description="Helical" evidence="7">
    <location>
        <begin position="62"/>
        <end position="83"/>
    </location>
</feature>
<keyword evidence="6 7" id="KW-0472">Membrane</keyword>
<keyword evidence="4 7" id="KW-0812">Transmembrane</keyword>
<dbReference type="AlphaFoldDB" id="A0A2N9VV88"/>
<comment type="caution">
    <text evidence="8">The sequence shown here is derived from an EMBL/GenBank/DDBJ whole genome shotgun (WGS) entry which is preliminary data.</text>
</comment>
<evidence type="ECO:0000256" key="6">
    <source>
        <dbReference type="ARBA" id="ARBA00023136"/>
    </source>
</evidence>
<name>A0A2N9VV88_9HYPH</name>
<dbReference type="Proteomes" id="UP000232163">
    <property type="component" value="Unassembled WGS sequence"/>
</dbReference>
<evidence type="ECO:0000256" key="5">
    <source>
        <dbReference type="ARBA" id="ARBA00022989"/>
    </source>
</evidence>
<dbReference type="Pfam" id="PF07681">
    <property type="entry name" value="DoxX"/>
    <property type="match status" value="1"/>
</dbReference>
<reference evidence="8 9" key="1">
    <citation type="journal article" date="2017" name="Int J Environ Stud">
        <title>Does the Miocene-Pliocene relict legume Oxytropis triphylla form nitrogen-fixing nodules with a combination of bacterial strains?</title>
        <authorList>
            <person name="Safronova V."/>
            <person name="Belimov A."/>
            <person name="Sazanova A."/>
            <person name="Kuznetsova I."/>
            <person name="Popova J."/>
            <person name="Andronov E."/>
            <person name="Verkhozina A."/>
            <person name="Tikhonovich I."/>
        </authorList>
    </citation>
    <scope>NUCLEOTIDE SEQUENCE [LARGE SCALE GENOMIC DNA]</scope>
    <source>
        <strain evidence="8 9">Tri-38</strain>
    </source>
</reference>
<dbReference type="InterPro" id="IPR032808">
    <property type="entry name" value="DoxX"/>
</dbReference>